<reference evidence="2" key="1">
    <citation type="submission" date="2020-08" db="EMBL/GenBank/DDBJ databases">
        <title>Multicomponent nature underlies the extraordinary mechanical properties of spider dragline silk.</title>
        <authorList>
            <person name="Kono N."/>
            <person name="Nakamura H."/>
            <person name="Mori M."/>
            <person name="Yoshida Y."/>
            <person name="Ohtoshi R."/>
            <person name="Malay A.D."/>
            <person name="Moran D.A.P."/>
            <person name="Tomita M."/>
            <person name="Numata K."/>
            <person name="Arakawa K."/>
        </authorList>
    </citation>
    <scope>NUCLEOTIDE SEQUENCE</scope>
</reference>
<proteinExistence type="predicted"/>
<gene>
    <name evidence="2" type="ORF">TNCV_3689551</name>
</gene>
<evidence type="ECO:0000259" key="1">
    <source>
        <dbReference type="PROSITE" id="PS50878"/>
    </source>
</evidence>
<feature type="domain" description="Reverse transcriptase" evidence="1">
    <location>
        <begin position="1"/>
        <end position="95"/>
    </location>
</feature>
<dbReference type="EMBL" id="BMAU01021342">
    <property type="protein sequence ID" value="GFY16897.1"/>
    <property type="molecule type" value="Genomic_DNA"/>
</dbReference>
<accession>A0A8X6VFQ7</accession>
<evidence type="ECO:0000313" key="2">
    <source>
        <dbReference type="EMBL" id="GFY16897.1"/>
    </source>
</evidence>
<dbReference type="Proteomes" id="UP000887159">
    <property type="component" value="Unassembled WGS sequence"/>
</dbReference>
<dbReference type="PROSITE" id="PS50878">
    <property type="entry name" value="RT_POL"/>
    <property type="match status" value="1"/>
</dbReference>
<protein>
    <recommendedName>
        <fullName evidence="1">Reverse transcriptase domain-containing protein</fullName>
    </recommendedName>
</protein>
<evidence type="ECO:0000313" key="3">
    <source>
        <dbReference type="Proteomes" id="UP000887159"/>
    </source>
</evidence>
<sequence>MIDHRGLDGRSRLLDIFMNSWKKIRVKYNSSMSKGFKLSQRLPQESVLCPTLFTLFMCVIEEVISRRCEVGLFADDIVIWKSGADISLLEPQVVF</sequence>
<comment type="caution">
    <text evidence="2">The sequence shown here is derived from an EMBL/GenBank/DDBJ whole genome shotgun (WGS) entry which is preliminary data.</text>
</comment>
<dbReference type="InterPro" id="IPR000477">
    <property type="entry name" value="RT_dom"/>
</dbReference>
<name>A0A8X6VFQ7_TRICX</name>
<keyword evidence="3" id="KW-1185">Reference proteome</keyword>
<dbReference type="AlphaFoldDB" id="A0A8X6VFQ7"/>
<organism evidence="2 3">
    <name type="scientific">Trichonephila clavipes</name>
    <name type="common">Golden silk orbweaver</name>
    <name type="synonym">Nephila clavipes</name>
    <dbReference type="NCBI Taxonomy" id="2585209"/>
    <lineage>
        <taxon>Eukaryota</taxon>
        <taxon>Metazoa</taxon>
        <taxon>Ecdysozoa</taxon>
        <taxon>Arthropoda</taxon>
        <taxon>Chelicerata</taxon>
        <taxon>Arachnida</taxon>
        <taxon>Araneae</taxon>
        <taxon>Araneomorphae</taxon>
        <taxon>Entelegynae</taxon>
        <taxon>Araneoidea</taxon>
        <taxon>Nephilidae</taxon>
        <taxon>Trichonephila</taxon>
    </lineage>
</organism>